<feature type="transmembrane region" description="Helical" evidence="7">
    <location>
        <begin position="285"/>
        <end position="306"/>
    </location>
</feature>
<dbReference type="RefSeq" id="WP_344412548.1">
    <property type="nucleotide sequence ID" value="NZ_BAAANN010000001.1"/>
</dbReference>
<evidence type="ECO:0000256" key="3">
    <source>
        <dbReference type="ARBA" id="ARBA00022475"/>
    </source>
</evidence>
<dbReference type="Gene3D" id="1.20.1640.10">
    <property type="entry name" value="Multidrug efflux transporter AcrB transmembrane domain"/>
    <property type="match status" value="2"/>
</dbReference>
<feature type="transmembrane region" description="Helical" evidence="7">
    <location>
        <begin position="584"/>
        <end position="602"/>
    </location>
</feature>
<keyword evidence="5 7" id="KW-1133">Transmembrane helix</keyword>
<keyword evidence="6 7" id="KW-0472">Membrane</keyword>
<feature type="domain" description="SSD" evidence="8">
    <location>
        <begin position="244"/>
        <end position="339"/>
    </location>
</feature>
<sequence>MSLRLAGNPTDPVPPRVRARWVVPALVVLAWLVFGTVTASFPGRLSQVQTNDGAAFLPAGAEATEVAHLQERFAGGKIQPALVVYERATPITGADRAAISADAAAIGHLDGLAGPVSQPIPAPDGKAVQVVVPVSGVDGFAAGETVRSLRDLVHAGLPAGLTAEVTGPGGFNADFSEVFGGIDGSLLLITALAVVVILVLVYRSPLLPVVVLASAGLALVAASAVVYPLASGGALTLNGQTQGILFILVFGASTDYALLLVARYREELTRQESPRAAVVTALRASVESIAASAATVVLGLLCMLFSELTSNKGLGPVAAIGIGASLLTSLTFLPAALALLGRAAFWPVRSAAKHRAGLWTRVSGLVGRRYRTVWVVTALALAVLAAFAPTLKSTGVSQAQVFLDRVESVSGQDTLAEHFPGGAGDPVIVVAKRSEADRVAAAVGQVPGVVGARVSSDPGTGAPKVVDGLAEIEAVLSSPADSGTALSTVDKVRSAVRTVPGAEAKIGGQSAVQQEIRAAAERDRAVIIPIVLLVIFGVLALLLRSLLAPLMLIGTVVLSFAATLGVGALVFNHLLDFPGSDPSVPLYAFVFLVALGIDYNIFLMHRVREEAHGLGTRAGTLEALSVTGGVITSAGVVLAATFAALSVLPILFMAQIAFLVAFGVLLDTLLVRSLLVPALTVHIGRTLWWPGALRKGAA</sequence>
<feature type="transmembrane region" description="Helical" evidence="7">
    <location>
        <begin position="242"/>
        <end position="264"/>
    </location>
</feature>
<feature type="transmembrane region" description="Helical" evidence="7">
    <location>
        <begin position="21"/>
        <end position="41"/>
    </location>
</feature>
<feature type="domain" description="SSD" evidence="8">
    <location>
        <begin position="555"/>
        <end position="681"/>
    </location>
</feature>
<gene>
    <name evidence="9" type="ORF">GCM10009754_03370</name>
</gene>
<feature type="transmembrane region" description="Helical" evidence="7">
    <location>
        <begin position="650"/>
        <end position="670"/>
    </location>
</feature>
<feature type="transmembrane region" description="Helical" evidence="7">
    <location>
        <begin position="318"/>
        <end position="340"/>
    </location>
</feature>
<dbReference type="PANTHER" id="PTHR33406:SF6">
    <property type="entry name" value="MEMBRANE PROTEIN YDGH-RELATED"/>
    <property type="match status" value="1"/>
</dbReference>
<protein>
    <submittedName>
        <fullName evidence="9">MMPL family transporter</fullName>
    </submittedName>
</protein>
<name>A0ABN2Q058_9PSEU</name>
<feature type="transmembrane region" description="Helical" evidence="7">
    <location>
        <begin position="209"/>
        <end position="230"/>
    </location>
</feature>
<evidence type="ECO:0000313" key="10">
    <source>
        <dbReference type="Proteomes" id="UP001501116"/>
    </source>
</evidence>
<comment type="caution">
    <text evidence="9">The sequence shown here is derived from an EMBL/GenBank/DDBJ whole genome shotgun (WGS) entry which is preliminary data.</text>
</comment>
<dbReference type="PANTHER" id="PTHR33406">
    <property type="entry name" value="MEMBRANE PROTEIN MJ1562-RELATED"/>
    <property type="match status" value="1"/>
</dbReference>
<feature type="transmembrane region" description="Helical" evidence="7">
    <location>
        <begin position="623"/>
        <end position="644"/>
    </location>
</feature>
<accession>A0ABN2Q058</accession>
<evidence type="ECO:0000259" key="8">
    <source>
        <dbReference type="PROSITE" id="PS50156"/>
    </source>
</evidence>
<proteinExistence type="inferred from homology"/>
<evidence type="ECO:0000256" key="2">
    <source>
        <dbReference type="ARBA" id="ARBA00010157"/>
    </source>
</evidence>
<evidence type="ECO:0000256" key="1">
    <source>
        <dbReference type="ARBA" id="ARBA00004651"/>
    </source>
</evidence>
<feature type="transmembrane region" description="Helical" evidence="7">
    <location>
        <begin position="550"/>
        <end position="572"/>
    </location>
</feature>
<keyword evidence="4 7" id="KW-0812">Transmembrane</keyword>
<feature type="transmembrane region" description="Helical" evidence="7">
    <location>
        <begin position="525"/>
        <end position="543"/>
    </location>
</feature>
<feature type="transmembrane region" description="Helical" evidence="7">
    <location>
        <begin position="373"/>
        <end position="391"/>
    </location>
</feature>
<dbReference type="InterPro" id="IPR004869">
    <property type="entry name" value="MMPL_dom"/>
</dbReference>
<dbReference type="Pfam" id="PF03176">
    <property type="entry name" value="MMPL"/>
    <property type="match status" value="2"/>
</dbReference>
<dbReference type="InterPro" id="IPR050545">
    <property type="entry name" value="Mycobact_MmpL"/>
</dbReference>
<dbReference type="PROSITE" id="PS50156">
    <property type="entry name" value="SSD"/>
    <property type="match status" value="2"/>
</dbReference>
<dbReference type="Proteomes" id="UP001501116">
    <property type="component" value="Unassembled WGS sequence"/>
</dbReference>
<reference evidence="9 10" key="1">
    <citation type="journal article" date="2019" name="Int. J. Syst. Evol. Microbiol.">
        <title>The Global Catalogue of Microorganisms (GCM) 10K type strain sequencing project: providing services to taxonomists for standard genome sequencing and annotation.</title>
        <authorList>
            <consortium name="The Broad Institute Genomics Platform"/>
            <consortium name="The Broad Institute Genome Sequencing Center for Infectious Disease"/>
            <person name="Wu L."/>
            <person name="Ma J."/>
        </authorList>
    </citation>
    <scope>NUCLEOTIDE SEQUENCE [LARGE SCALE GENOMIC DNA]</scope>
    <source>
        <strain evidence="9 10">JCM 14545</strain>
    </source>
</reference>
<evidence type="ECO:0000256" key="4">
    <source>
        <dbReference type="ARBA" id="ARBA00022692"/>
    </source>
</evidence>
<evidence type="ECO:0000256" key="7">
    <source>
        <dbReference type="SAM" id="Phobius"/>
    </source>
</evidence>
<dbReference type="InterPro" id="IPR000731">
    <property type="entry name" value="SSD"/>
</dbReference>
<dbReference type="EMBL" id="BAAANN010000001">
    <property type="protein sequence ID" value="GAA1939581.1"/>
    <property type="molecule type" value="Genomic_DNA"/>
</dbReference>
<keyword evidence="10" id="KW-1185">Reference proteome</keyword>
<evidence type="ECO:0000313" key="9">
    <source>
        <dbReference type="EMBL" id="GAA1939581.1"/>
    </source>
</evidence>
<feature type="transmembrane region" description="Helical" evidence="7">
    <location>
        <begin position="184"/>
        <end position="202"/>
    </location>
</feature>
<comment type="subcellular location">
    <subcellularLocation>
        <location evidence="1">Cell membrane</location>
        <topology evidence="1">Multi-pass membrane protein</topology>
    </subcellularLocation>
</comment>
<evidence type="ECO:0000256" key="5">
    <source>
        <dbReference type="ARBA" id="ARBA00022989"/>
    </source>
</evidence>
<organism evidence="9 10">
    <name type="scientific">Amycolatopsis minnesotensis</name>
    <dbReference type="NCBI Taxonomy" id="337894"/>
    <lineage>
        <taxon>Bacteria</taxon>
        <taxon>Bacillati</taxon>
        <taxon>Actinomycetota</taxon>
        <taxon>Actinomycetes</taxon>
        <taxon>Pseudonocardiales</taxon>
        <taxon>Pseudonocardiaceae</taxon>
        <taxon>Amycolatopsis</taxon>
    </lineage>
</organism>
<dbReference type="SUPFAM" id="SSF82866">
    <property type="entry name" value="Multidrug efflux transporter AcrB transmembrane domain"/>
    <property type="match status" value="2"/>
</dbReference>
<keyword evidence="3" id="KW-1003">Cell membrane</keyword>
<comment type="similarity">
    <text evidence="2">Belongs to the resistance-nodulation-cell division (RND) (TC 2.A.6) family. MmpL subfamily.</text>
</comment>
<evidence type="ECO:0000256" key="6">
    <source>
        <dbReference type="ARBA" id="ARBA00023136"/>
    </source>
</evidence>